<accession>A0A8T8SCM5</accession>
<evidence type="ECO:0000313" key="2">
    <source>
        <dbReference type="Proteomes" id="UP000077521"/>
    </source>
</evidence>
<comment type="caution">
    <text evidence="1">The sequence shown here is derived from an EMBL/GenBank/DDBJ whole genome shotgun (WGS) entry which is preliminary data.</text>
</comment>
<dbReference type="EMBL" id="LWDF02001967">
    <property type="protein sequence ID" value="KAE8237015.1"/>
    <property type="molecule type" value="Genomic_DNA"/>
</dbReference>
<name>A0A8T8SCM5_9BASI</name>
<evidence type="ECO:0008006" key="3">
    <source>
        <dbReference type="Google" id="ProtNLM"/>
    </source>
</evidence>
<dbReference type="InterPro" id="IPR012337">
    <property type="entry name" value="RNaseH-like_sf"/>
</dbReference>
<evidence type="ECO:0000313" key="1">
    <source>
        <dbReference type="EMBL" id="KAE8237015.1"/>
    </source>
</evidence>
<dbReference type="Proteomes" id="UP000077521">
    <property type="component" value="Unassembled WGS sequence"/>
</dbReference>
<dbReference type="AlphaFoldDB" id="A0A8T8SCM5"/>
<gene>
    <name evidence="1" type="ORF">A4X13_0g8949</name>
</gene>
<organism evidence="1 2">
    <name type="scientific">Tilletia indica</name>
    <dbReference type="NCBI Taxonomy" id="43049"/>
    <lineage>
        <taxon>Eukaryota</taxon>
        <taxon>Fungi</taxon>
        <taxon>Dikarya</taxon>
        <taxon>Basidiomycota</taxon>
        <taxon>Ustilaginomycotina</taxon>
        <taxon>Exobasidiomycetes</taxon>
        <taxon>Tilletiales</taxon>
        <taxon>Tilletiaceae</taxon>
        <taxon>Tilletia</taxon>
    </lineage>
</organism>
<proteinExistence type="predicted"/>
<keyword evidence="2" id="KW-1185">Reference proteome</keyword>
<dbReference type="Gene3D" id="3.30.420.10">
    <property type="entry name" value="Ribonuclease H-like superfamily/Ribonuclease H"/>
    <property type="match status" value="1"/>
</dbReference>
<reference evidence="1" key="2">
    <citation type="journal article" date="2019" name="IMA Fungus">
        <title>Genome sequencing and comparison of five Tilletia species to identify candidate genes for the detection of regulated species infecting wheat.</title>
        <authorList>
            <person name="Nguyen H.D.T."/>
            <person name="Sultana T."/>
            <person name="Kesanakurti P."/>
            <person name="Hambleton S."/>
        </authorList>
    </citation>
    <scope>NUCLEOTIDE SEQUENCE</scope>
    <source>
        <strain evidence="1">DAOMC 236416</strain>
    </source>
</reference>
<protein>
    <recommendedName>
        <fullName evidence="3">RNase H type-1 domain-containing protein</fullName>
    </recommendedName>
</protein>
<dbReference type="GO" id="GO:0003676">
    <property type="term" value="F:nucleic acid binding"/>
    <property type="evidence" value="ECO:0007669"/>
    <property type="project" value="InterPro"/>
</dbReference>
<dbReference type="InterPro" id="IPR036397">
    <property type="entry name" value="RNaseH_sf"/>
</dbReference>
<dbReference type="SUPFAM" id="SSF53098">
    <property type="entry name" value="Ribonuclease H-like"/>
    <property type="match status" value="1"/>
</dbReference>
<reference evidence="1" key="1">
    <citation type="submission" date="2016-04" db="EMBL/GenBank/DDBJ databases">
        <authorList>
            <person name="Nguyen H.D."/>
            <person name="Samba Siva P."/>
            <person name="Cullis J."/>
            <person name="Levesque C.A."/>
            <person name="Hambleton S."/>
        </authorList>
    </citation>
    <scope>NUCLEOTIDE SEQUENCE</scope>
    <source>
        <strain evidence="1">DAOMC 236416</strain>
    </source>
</reference>
<sequence>HWRRFDPAVPVDLDCYCDGSTSYGVGLSIQGRERAYPLRDDLKGRTDIKIVEALALELALLTVIALGHTDCTLLIHTDNTAVLGAFKKGKMASEEPNKVIQRVAKHEQRARIAVQLEWVDTLNQRADAASRGKSTSNLPRLPTCAMEPDLAQWFDDSW</sequence>
<feature type="non-terminal residue" evidence="1">
    <location>
        <position position="1"/>
    </location>
</feature>